<comment type="subcellular location">
    <subcellularLocation>
        <location evidence="1 8">Cytoplasm</location>
    </subcellularLocation>
</comment>
<dbReference type="EMBL" id="JACDUS010000003">
    <property type="protein sequence ID" value="MBA2880978.1"/>
    <property type="molecule type" value="Genomic_DNA"/>
</dbReference>
<dbReference type="Gene3D" id="1.20.58.220">
    <property type="entry name" value="Phosphate transport system protein phou homolog 2, domain 2"/>
    <property type="match status" value="2"/>
</dbReference>
<evidence type="ECO:0000256" key="6">
    <source>
        <dbReference type="ARBA" id="ARBA00022592"/>
    </source>
</evidence>
<dbReference type="PIRSF" id="PIRSF003107">
    <property type="entry name" value="PhoU"/>
    <property type="match status" value="1"/>
</dbReference>
<comment type="function">
    <text evidence="7 8">Plays a role in the regulation of phosphate uptake.</text>
</comment>
<evidence type="ECO:0000256" key="7">
    <source>
        <dbReference type="ARBA" id="ARBA00056181"/>
    </source>
</evidence>
<comment type="caution">
    <text evidence="10">The sequence shown here is derived from an EMBL/GenBank/DDBJ whole genome shotgun (WGS) entry which is preliminary data.</text>
</comment>
<evidence type="ECO:0000256" key="8">
    <source>
        <dbReference type="PIRNR" id="PIRNR003107"/>
    </source>
</evidence>
<keyword evidence="5 8" id="KW-0963">Cytoplasm</keyword>
<dbReference type="SUPFAM" id="SSF109755">
    <property type="entry name" value="PhoU-like"/>
    <property type="match status" value="1"/>
</dbReference>
<keyword evidence="11" id="KW-1185">Reference proteome</keyword>
<dbReference type="InterPro" id="IPR038078">
    <property type="entry name" value="PhoU-like_sf"/>
</dbReference>
<evidence type="ECO:0000259" key="9">
    <source>
        <dbReference type="Pfam" id="PF01895"/>
    </source>
</evidence>
<dbReference type="GO" id="GO:0006817">
    <property type="term" value="P:phosphate ion transport"/>
    <property type="evidence" value="ECO:0007669"/>
    <property type="project" value="UniProtKB-KW"/>
</dbReference>
<comment type="subunit">
    <text evidence="3 8">Homodimer.</text>
</comment>
<evidence type="ECO:0000313" key="11">
    <source>
        <dbReference type="Proteomes" id="UP000525298"/>
    </source>
</evidence>
<evidence type="ECO:0000256" key="1">
    <source>
        <dbReference type="ARBA" id="ARBA00004496"/>
    </source>
</evidence>
<feature type="domain" description="PhoU" evidence="9">
    <location>
        <begin position="18"/>
        <end position="105"/>
    </location>
</feature>
<keyword evidence="6 8" id="KW-0592">Phosphate transport</keyword>
<reference evidence="10 11" key="1">
    <citation type="submission" date="2020-07" db="EMBL/GenBank/DDBJ databases">
        <title>Genomic Encyclopedia of Type Strains, Phase IV (KMG-IV): sequencing the most valuable type-strain genomes for metagenomic binning, comparative biology and taxonomic classification.</title>
        <authorList>
            <person name="Goeker M."/>
        </authorList>
    </citation>
    <scope>NUCLEOTIDE SEQUENCE [LARGE SCALE GENOMIC DNA]</scope>
    <source>
        <strain evidence="10 11">DSM 17721</strain>
    </source>
</reference>
<gene>
    <name evidence="10" type="ORF">HNR65_001304</name>
</gene>
<evidence type="ECO:0000256" key="4">
    <source>
        <dbReference type="ARBA" id="ARBA00022448"/>
    </source>
</evidence>
<protein>
    <recommendedName>
        <fullName evidence="8">Phosphate-specific transport system accessory protein PhoU</fullName>
    </recommendedName>
</protein>
<sequence length="235" mass="26985">MERLHFHQELEKLKITVLNMAAHCQDAYERATRAYKNRDTELAQEVIDGDKKINSIELEVDKQSLRLLALEQPMAKDLRMIIGNMKISNELERIADQAVNIAERTIFLCQHPPLEKTSAMESLIETSRQMLKQAIMSFRDMDVQTAREIRRMDDQADESTVQVLKSLIELIVADAPAIDSRRIKTRRSIQTIIISRCMERVADLSTNIGEQVIFIAEGLNIKHQELREEDPGSSQ</sequence>
<dbReference type="InterPro" id="IPR026022">
    <property type="entry name" value="PhoU_dom"/>
</dbReference>
<dbReference type="InterPro" id="IPR028366">
    <property type="entry name" value="PhoU"/>
</dbReference>
<dbReference type="Pfam" id="PF01895">
    <property type="entry name" value="PhoU"/>
    <property type="match status" value="2"/>
</dbReference>
<dbReference type="Proteomes" id="UP000525298">
    <property type="component" value="Unassembled WGS sequence"/>
</dbReference>
<accession>A0A7W0C891</accession>
<dbReference type="AlphaFoldDB" id="A0A7W0C891"/>
<dbReference type="GO" id="GO:0045936">
    <property type="term" value="P:negative regulation of phosphate metabolic process"/>
    <property type="evidence" value="ECO:0007669"/>
    <property type="project" value="InterPro"/>
</dbReference>
<proteinExistence type="inferred from homology"/>
<dbReference type="FunFam" id="1.20.58.220:FF:000004">
    <property type="entry name" value="Phosphate-specific transport system accessory protein PhoU"/>
    <property type="match status" value="1"/>
</dbReference>
<evidence type="ECO:0000256" key="2">
    <source>
        <dbReference type="ARBA" id="ARBA00008107"/>
    </source>
</evidence>
<dbReference type="PANTHER" id="PTHR42930">
    <property type="entry name" value="PHOSPHATE-SPECIFIC TRANSPORT SYSTEM ACCESSORY PROTEIN PHOU"/>
    <property type="match status" value="1"/>
</dbReference>
<feature type="domain" description="PhoU" evidence="9">
    <location>
        <begin position="122"/>
        <end position="212"/>
    </location>
</feature>
<dbReference type="GO" id="GO:0005737">
    <property type="term" value="C:cytoplasm"/>
    <property type="evidence" value="ECO:0007669"/>
    <property type="project" value="UniProtKB-SubCell"/>
</dbReference>
<dbReference type="GO" id="GO:0030643">
    <property type="term" value="P:intracellular phosphate ion homeostasis"/>
    <property type="evidence" value="ECO:0007669"/>
    <property type="project" value="InterPro"/>
</dbReference>
<keyword evidence="4 8" id="KW-0813">Transport</keyword>
<name>A0A7W0C891_9BACT</name>
<evidence type="ECO:0000256" key="5">
    <source>
        <dbReference type="ARBA" id="ARBA00022490"/>
    </source>
</evidence>
<evidence type="ECO:0000256" key="3">
    <source>
        <dbReference type="ARBA" id="ARBA00011738"/>
    </source>
</evidence>
<dbReference type="RefSeq" id="WP_181550649.1">
    <property type="nucleotide sequence ID" value="NZ_JACDUS010000003.1"/>
</dbReference>
<comment type="similarity">
    <text evidence="2 8">Belongs to the PhoU family.</text>
</comment>
<dbReference type="PANTHER" id="PTHR42930:SF3">
    <property type="entry name" value="PHOSPHATE-SPECIFIC TRANSPORT SYSTEM ACCESSORY PROTEIN PHOU"/>
    <property type="match status" value="1"/>
</dbReference>
<evidence type="ECO:0000313" key="10">
    <source>
        <dbReference type="EMBL" id="MBA2880978.1"/>
    </source>
</evidence>
<dbReference type="NCBIfam" id="TIGR02135">
    <property type="entry name" value="phoU_full"/>
    <property type="match status" value="1"/>
</dbReference>
<organism evidence="10 11">
    <name type="scientific">Desulfosalsimonas propionicica</name>
    <dbReference type="NCBI Taxonomy" id="332175"/>
    <lineage>
        <taxon>Bacteria</taxon>
        <taxon>Pseudomonadati</taxon>
        <taxon>Thermodesulfobacteriota</taxon>
        <taxon>Desulfobacteria</taxon>
        <taxon>Desulfobacterales</taxon>
        <taxon>Desulfosalsimonadaceae</taxon>
        <taxon>Desulfosalsimonas</taxon>
    </lineage>
</organism>